<protein>
    <submittedName>
        <fullName evidence="2">Uncharacterized protein</fullName>
    </submittedName>
</protein>
<accession>A0ABV8G3P0</accession>
<feature type="region of interest" description="Disordered" evidence="1">
    <location>
        <begin position="46"/>
        <end position="66"/>
    </location>
</feature>
<comment type="caution">
    <text evidence="2">The sequence shown here is derived from an EMBL/GenBank/DDBJ whole genome shotgun (WGS) entry which is preliminary data.</text>
</comment>
<keyword evidence="3" id="KW-1185">Reference proteome</keyword>
<dbReference type="Proteomes" id="UP001595851">
    <property type="component" value="Unassembled WGS sequence"/>
</dbReference>
<dbReference type="EMBL" id="JBHSBI010000005">
    <property type="protein sequence ID" value="MFC4007795.1"/>
    <property type="molecule type" value="Genomic_DNA"/>
</dbReference>
<evidence type="ECO:0000313" key="3">
    <source>
        <dbReference type="Proteomes" id="UP001595851"/>
    </source>
</evidence>
<sequence>MSRLTARSATCDEQAAGVALSHRDVRERLSEAVGERPGEWAIGIYDRPSAGTAAPSGAVERGQTTP</sequence>
<organism evidence="2 3">
    <name type="scientific">Nonomuraea purpurea</name>
    <dbReference type="NCBI Taxonomy" id="1849276"/>
    <lineage>
        <taxon>Bacteria</taxon>
        <taxon>Bacillati</taxon>
        <taxon>Actinomycetota</taxon>
        <taxon>Actinomycetes</taxon>
        <taxon>Streptosporangiales</taxon>
        <taxon>Streptosporangiaceae</taxon>
        <taxon>Nonomuraea</taxon>
    </lineage>
</organism>
<evidence type="ECO:0000256" key="1">
    <source>
        <dbReference type="SAM" id="MobiDB-lite"/>
    </source>
</evidence>
<gene>
    <name evidence="2" type="ORF">ACFOY2_11215</name>
</gene>
<evidence type="ECO:0000313" key="2">
    <source>
        <dbReference type="EMBL" id="MFC4007795.1"/>
    </source>
</evidence>
<proteinExistence type="predicted"/>
<name>A0ABV8G3P0_9ACTN</name>
<reference evidence="3" key="1">
    <citation type="journal article" date="2019" name="Int. J. Syst. Evol. Microbiol.">
        <title>The Global Catalogue of Microorganisms (GCM) 10K type strain sequencing project: providing services to taxonomists for standard genome sequencing and annotation.</title>
        <authorList>
            <consortium name="The Broad Institute Genomics Platform"/>
            <consortium name="The Broad Institute Genome Sequencing Center for Infectious Disease"/>
            <person name="Wu L."/>
            <person name="Ma J."/>
        </authorList>
    </citation>
    <scope>NUCLEOTIDE SEQUENCE [LARGE SCALE GENOMIC DNA]</scope>
    <source>
        <strain evidence="3">TBRC 1276</strain>
    </source>
</reference>